<protein>
    <submittedName>
        <fullName evidence="2">Uncharacterized protein</fullName>
    </submittedName>
</protein>
<gene>
    <name evidence="2" type="ORF">GCM10010478_18970</name>
</gene>
<dbReference type="Proteomes" id="UP001501423">
    <property type="component" value="Unassembled WGS sequence"/>
</dbReference>
<evidence type="ECO:0000313" key="3">
    <source>
        <dbReference type="Proteomes" id="UP001501423"/>
    </source>
</evidence>
<evidence type="ECO:0000313" key="2">
    <source>
        <dbReference type="EMBL" id="GAA2919112.1"/>
    </source>
</evidence>
<name>A0ABN3WLQ0_9ACTN</name>
<comment type="caution">
    <text evidence="2">The sequence shown here is derived from an EMBL/GenBank/DDBJ whole genome shotgun (WGS) entry which is preliminary data.</text>
</comment>
<accession>A0ABN3WLQ0</accession>
<sequence>MREARRAGSAPAAAVTRTRAARTVASCPAGTVNGTLTSATRTRSHEYGRPGARPRIPPGTPWRAHSRVTMRCTAAAFAGRDEPDALLLRHPAAHTASARAPDRIRPCRAPPRGRRPAPDAGSAAAAAGQRL</sequence>
<keyword evidence="3" id="KW-1185">Reference proteome</keyword>
<proteinExistence type="predicted"/>
<evidence type="ECO:0000256" key="1">
    <source>
        <dbReference type="SAM" id="MobiDB-lite"/>
    </source>
</evidence>
<organism evidence="2 3">
    <name type="scientific">Streptomyces erythrogriseus</name>
    <dbReference type="NCBI Taxonomy" id="284027"/>
    <lineage>
        <taxon>Bacteria</taxon>
        <taxon>Bacillati</taxon>
        <taxon>Actinomycetota</taxon>
        <taxon>Actinomycetes</taxon>
        <taxon>Kitasatosporales</taxon>
        <taxon>Streptomycetaceae</taxon>
        <taxon>Streptomyces</taxon>
        <taxon>Streptomyces griseoincarnatus group</taxon>
    </lineage>
</organism>
<dbReference type="EMBL" id="BAAAVA010000015">
    <property type="protein sequence ID" value="GAA2919112.1"/>
    <property type="molecule type" value="Genomic_DNA"/>
</dbReference>
<feature type="compositionally biased region" description="Low complexity" evidence="1">
    <location>
        <begin position="118"/>
        <end position="131"/>
    </location>
</feature>
<feature type="region of interest" description="Disordered" evidence="1">
    <location>
        <begin position="92"/>
        <end position="131"/>
    </location>
</feature>
<reference evidence="2 3" key="1">
    <citation type="journal article" date="2019" name="Int. J. Syst. Evol. Microbiol.">
        <title>The Global Catalogue of Microorganisms (GCM) 10K type strain sequencing project: providing services to taxonomists for standard genome sequencing and annotation.</title>
        <authorList>
            <consortium name="The Broad Institute Genomics Platform"/>
            <consortium name="The Broad Institute Genome Sequencing Center for Infectious Disease"/>
            <person name="Wu L."/>
            <person name="Ma J."/>
        </authorList>
    </citation>
    <scope>NUCLEOTIDE SEQUENCE [LARGE SCALE GENOMIC DNA]</scope>
    <source>
        <strain evidence="2 3">JCM 9650</strain>
    </source>
</reference>
<feature type="region of interest" description="Disordered" evidence="1">
    <location>
        <begin position="41"/>
        <end position="65"/>
    </location>
</feature>